<dbReference type="InterPro" id="IPR045952">
    <property type="entry name" value="DUF6372"/>
</dbReference>
<organism evidence="1 2">
    <name type="scientific">Streptomyces fimbriatus</name>
    <dbReference type="NCBI Taxonomy" id="68197"/>
    <lineage>
        <taxon>Bacteria</taxon>
        <taxon>Bacillati</taxon>
        <taxon>Actinomycetota</taxon>
        <taxon>Actinomycetes</taxon>
        <taxon>Kitasatosporales</taxon>
        <taxon>Streptomycetaceae</taxon>
        <taxon>Streptomyces</taxon>
    </lineage>
</organism>
<evidence type="ECO:0000313" key="1">
    <source>
        <dbReference type="EMBL" id="MFC5230033.1"/>
    </source>
</evidence>
<accession>A0ABW0DHU3</accession>
<sequence length="84" mass="8890">MTAFDTDSLPPILTVPMSAMFAWEQDRPGGCRCACALFHGSKMVPACTSPAEPGLLIRVETPSETSAPLPVCLGCYHQLAPRAA</sequence>
<proteinExistence type="predicted"/>
<dbReference type="Pfam" id="PF19899">
    <property type="entry name" value="DUF6372"/>
    <property type="match status" value="1"/>
</dbReference>
<comment type="caution">
    <text evidence="1">The sequence shown here is derived from an EMBL/GenBank/DDBJ whole genome shotgun (WGS) entry which is preliminary data.</text>
</comment>
<protein>
    <submittedName>
        <fullName evidence="1">DUF6372 family protein</fullName>
    </submittedName>
</protein>
<keyword evidence="2" id="KW-1185">Reference proteome</keyword>
<name>A0ABW0DHU3_STRFI</name>
<dbReference type="RefSeq" id="WP_344646171.1">
    <property type="nucleotide sequence ID" value="NZ_BAAASS010000031.1"/>
</dbReference>
<gene>
    <name evidence="1" type="ORF">ACFPN6_37115</name>
</gene>
<reference evidence="2" key="1">
    <citation type="journal article" date="2019" name="Int. J. Syst. Evol. Microbiol.">
        <title>The Global Catalogue of Microorganisms (GCM) 10K type strain sequencing project: providing services to taxonomists for standard genome sequencing and annotation.</title>
        <authorList>
            <consortium name="The Broad Institute Genomics Platform"/>
            <consortium name="The Broad Institute Genome Sequencing Center for Infectious Disease"/>
            <person name="Wu L."/>
            <person name="Ma J."/>
        </authorList>
    </citation>
    <scope>NUCLEOTIDE SEQUENCE [LARGE SCALE GENOMIC DNA]</scope>
    <source>
        <strain evidence="2">CCM 8479</strain>
    </source>
</reference>
<dbReference type="EMBL" id="JBHSKL010000072">
    <property type="protein sequence ID" value="MFC5230033.1"/>
    <property type="molecule type" value="Genomic_DNA"/>
</dbReference>
<dbReference type="Proteomes" id="UP001596156">
    <property type="component" value="Unassembled WGS sequence"/>
</dbReference>
<evidence type="ECO:0000313" key="2">
    <source>
        <dbReference type="Proteomes" id="UP001596156"/>
    </source>
</evidence>